<dbReference type="SUPFAM" id="SSF52833">
    <property type="entry name" value="Thioredoxin-like"/>
    <property type="match status" value="1"/>
</dbReference>
<feature type="transmembrane region" description="Helical" evidence="5">
    <location>
        <begin position="12"/>
        <end position="30"/>
    </location>
</feature>
<dbReference type="CDD" id="cd02968">
    <property type="entry name" value="SCO"/>
    <property type="match status" value="1"/>
</dbReference>
<evidence type="ECO:0000313" key="7">
    <source>
        <dbReference type="EMBL" id="GHA08739.1"/>
    </source>
</evidence>
<feature type="disulfide bond" description="Redox-active" evidence="4">
    <location>
        <begin position="84"/>
        <end position="88"/>
    </location>
</feature>
<dbReference type="AlphaFoldDB" id="A0A918RSQ0"/>
<dbReference type="InterPro" id="IPR007410">
    <property type="entry name" value="LpqE-like"/>
</dbReference>
<sequence>MKTYQSGKSNLLFIVIAIAAIAVGFLAQLSNSPDNQAPDFEKTILLPQPKPITMVPFSTHLDQPFDAVDWQGRWSIVFYGFTNCPDVCPTTMQTLKQVKADLVTAGVWQNFRIIMVSVDPKRDTSERLAQYVPFFDAEFIGLRADTESTTEFAKQMGILFINGQDSGEANYDVDHSASIILIDPQARYAGVMTAPHSAEIMTRDLIKLASYRPATAAAVTSPATLTREVNAMPSSAQSAVNAEGSAVTITNAWIRPAPSTASSMAAYLDITNNTSVDVTFTTVEADGFAMSMLHETMTQNEMTSMRHVDELNVPAGHTVHLAPMGKHIMLMRPEKPLQLGDVRRITLITSDGERFSRDVEVRTPEVN</sequence>
<evidence type="ECO:0000256" key="5">
    <source>
        <dbReference type="SAM" id="Phobius"/>
    </source>
</evidence>
<dbReference type="Pfam" id="PF02630">
    <property type="entry name" value="SCO1-SenC"/>
    <property type="match status" value="1"/>
</dbReference>
<reference evidence="7" key="2">
    <citation type="submission" date="2020-09" db="EMBL/GenBank/DDBJ databases">
        <authorList>
            <person name="Sun Q."/>
            <person name="Kim S."/>
        </authorList>
    </citation>
    <scope>NUCLEOTIDE SEQUENCE</scope>
    <source>
        <strain evidence="7">KCTC 12711</strain>
    </source>
</reference>
<dbReference type="RefSeq" id="WP_189400036.1">
    <property type="nucleotide sequence ID" value="NZ_BMXA01000002.1"/>
</dbReference>
<dbReference type="Gene3D" id="2.60.40.1890">
    <property type="entry name" value="PCu(A)C copper chaperone"/>
    <property type="match status" value="1"/>
</dbReference>
<protein>
    <recommendedName>
        <fullName evidence="6">Thioredoxin domain-containing protein</fullName>
    </recommendedName>
</protein>
<keyword evidence="4" id="KW-1015">Disulfide bond</keyword>
<feature type="binding site" evidence="3">
    <location>
        <position position="84"/>
    </location>
    <ligand>
        <name>Cu cation</name>
        <dbReference type="ChEBI" id="CHEBI:23378"/>
    </ligand>
</feature>
<evidence type="ECO:0000256" key="4">
    <source>
        <dbReference type="PIRSR" id="PIRSR603782-2"/>
    </source>
</evidence>
<dbReference type="PROSITE" id="PS51352">
    <property type="entry name" value="THIOREDOXIN_2"/>
    <property type="match status" value="1"/>
</dbReference>
<evidence type="ECO:0000256" key="1">
    <source>
        <dbReference type="ARBA" id="ARBA00010996"/>
    </source>
</evidence>
<name>A0A918RSQ0_9GAMM</name>
<dbReference type="Pfam" id="PF04314">
    <property type="entry name" value="PCuAC"/>
    <property type="match status" value="1"/>
</dbReference>
<comment type="similarity">
    <text evidence="1">Belongs to the SCO1/2 family.</text>
</comment>
<organism evidence="7 8">
    <name type="scientific">Arenicella chitinivorans</name>
    <dbReference type="NCBI Taxonomy" id="1329800"/>
    <lineage>
        <taxon>Bacteria</taxon>
        <taxon>Pseudomonadati</taxon>
        <taxon>Pseudomonadota</taxon>
        <taxon>Gammaproteobacteria</taxon>
        <taxon>Arenicellales</taxon>
        <taxon>Arenicellaceae</taxon>
        <taxon>Arenicella</taxon>
    </lineage>
</organism>
<keyword evidence="5" id="KW-0812">Transmembrane</keyword>
<dbReference type="EMBL" id="BMXA01000002">
    <property type="protein sequence ID" value="GHA08739.1"/>
    <property type="molecule type" value="Genomic_DNA"/>
</dbReference>
<dbReference type="InterPro" id="IPR036249">
    <property type="entry name" value="Thioredoxin-like_sf"/>
</dbReference>
<evidence type="ECO:0000256" key="3">
    <source>
        <dbReference type="PIRSR" id="PIRSR603782-1"/>
    </source>
</evidence>
<comment type="caution">
    <text evidence="7">The sequence shown here is derived from an EMBL/GenBank/DDBJ whole genome shotgun (WGS) entry which is preliminary data.</text>
</comment>
<feature type="binding site" evidence="3">
    <location>
        <position position="88"/>
    </location>
    <ligand>
        <name>Cu cation</name>
        <dbReference type="ChEBI" id="CHEBI:23378"/>
    </ligand>
</feature>
<dbReference type="Gene3D" id="3.40.30.10">
    <property type="entry name" value="Glutaredoxin"/>
    <property type="match status" value="1"/>
</dbReference>
<dbReference type="InterPro" id="IPR013766">
    <property type="entry name" value="Thioredoxin_domain"/>
</dbReference>
<keyword evidence="5" id="KW-0472">Membrane</keyword>
<keyword evidence="8" id="KW-1185">Reference proteome</keyword>
<feature type="domain" description="Thioredoxin" evidence="6">
    <location>
        <begin position="26"/>
        <end position="211"/>
    </location>
</feature>
<feature type="binding site" evidence="3">
    <location>
        <position position="175"/>
    </location>
    <ligand>
        <name>Cu cation</name>
        <dbReference type="ChEBI" id="CHEBI:23378"/>
    </ligand>
</feature>
<dbReference type="InterPro" id="IPR036182">
    <property type="entry name" value="PCuAC_sf"/>
</dbReference>
<evidence type="ECO:0000256" key="2">
    <source>
        <dbReference type="ARBA" id="ARBA00023008"/>
    </source>
</evidence>
<keyword evidence="2 3" id="KW-0186">Copper</keyword>
<dbReference type="SUPFAM" id="SSF110087">
    <property type="entry name" value="DR1885-like metal-binding protein"/>
    <property type="match status" value="1"/>
</dbReference>
<accession>A0A918RSQ0</accession>
<proteinExistence type="inferred from homology"/>
<dbReference type="GO" id="GO:0046872">
    <property type="term" value="F:metal ion binding"/>
    <property type="evidence" value="ECO:0007669"/>
    <property type="project" value="UniProtKB-KW"/>
</dbReference>
<gene>
    <name evidence="7" type="ORF">GCM10008090_18260</name>
</gene>
<evidence type="ECO:0000313" key="8">
    <source>
        <dbReference type="Proteomes" id="UP000614811"/>
    </source>
</evidence>
<evidence type="ECO:0000259" key="6">
    <source>
        <dbReference type="PROSITE" id="PS51352"/>
    </source>
</evidence>
<reference evidence="7" key="1">
    <citation type="journal article" date="2014" name="Int. J. Syst. Evol. Microbiol.">
        <title>Complete genome sequence of Corynebacterium casei LMG S-19264T (=DSM 44701T), isolated from a smear-ripened cheese.</title>
        <authorList>
            <consortium name="US DOE Joint Genome Institute (JGI-PGF)"/>
            <person name="Walter F."/>
            <person name="Albersmeier A."/>
            <person name="Kalinowski J."/>
            <person name="Ruckert C."/>
        </authorList>
    </citation>
    <scope>NUCLEOTIDE SEQUENCE</scope>
    <source>
        <strain evidence="7">KCTC 12711</strain>
    </source>
</reference>
<keyword evidence="5" id="KW-1133">Transmembrane helix</keyword>
<dbReference type="PANTHER" id="PTHR12151">
    <property type="entry name" value="ELECTRON TRANSPORT PROTIN SCO1/SENC FAMILY MEMBER"/>
    <property type="match status" value="1"/>
</dbReference>
<dbReference type="InterPro" id="IPR003782">
    <property type="entry name" value="SCO1/SenC"/>
</dbReference>
<keyword evidence="3" id="KW-0479">Metal-binding</keyword>
<dbReference type="Proteomes" id="UP000614811">
    <property type="component" value="Unassembled WGS sequence"/>
</dbReference>
<dbReference type="PANTHER" id="PTHR12151:SF25">
    <property type="entry name" value="LINALOOL DEHYDRATASE_ISOMERASE DOMAIN-CONTAINING PROTEIN"/>
    <property type="match status" value="1"/>
</dbReference>